<feature type="domain" description="CN hydrolase" evidence="1">
    <location>
        <begin position="44"/>
        <end position="298"/>
    </location>
</feature>
<dbReference type="PANTHER" id="PTHR47799:SF1">
    <property type="entry name" value="OMEGA-AMIDASE YAFV"/>
    <property type="match status" value="1"/>
</dbReference>
<gene>
    <name evidence="2" type="ORF">CVV64_11685</name>
</gene>
<dbReference type="Proteomes" id="UP000233256">
    <property type="component" value="Unassembled WGS sequence"/>
</dbReference>
<accession>A0A2N1PNY4</accession>
<dbReference type="InterPro" id="IPR003010">
    <property type="entry name" value="C-N_Hydrolase"/>
</dbReference>
<dbReference type="InterPro" id="IPR036526">
    <property type="entry name" value="C-N_Hydrolase_sf"/>
</dbReference>
<organism evidence="2 3">
    <name type="scientific">Candidatus Wallbacteria bacterium HGW-Wallbacteria-1</name>
    <dbReference type="NCBI Taxonomy" id="2013854"/>
    <lineage>
        <taxon>Bacteria</taxon>
        <taxon>Candidatus Walliibacteriota</taxon>
    </lineage>
</organism>
<evidence type="ECO:0000259" key="1">
    <source>
        <dbReference type="PROSITE" id="PS50263"/>
    </source>
</evidence>
<dbReference type="GO" id="GO:0050152">
    <property type="term" value="F:omega-amidase activity"/>
    <property type="evidence" value="ECO:0007669"/>
    <property type="project" value="TreeGrafter"/>
</dbReference>
<dbReference type="InterPro" id="IPR052737">
    <property type="entry name" value="Omega-amidase_YafV"/>
</dbReference>
<sequence>MAVKRFRLKRLILLHSLMKSAVLMKERALKKLRTLQNDDRTAEIVVAPISLDSVWEDRPGSCERAALSIKEVVRRGARLILLPEMFSTGFSMNTSVSAEDPADSPTLNFMKEMAAEHNVAIIGGYCVQDRDGRGRNVCAAIDHRGEVAGIYHKNHLFPVAGEPDHFSPGNGRSIVNILGMRIAMYICYDLRFPQDFRYRLSIPSAPDDAFMGIRRDVPMPPYDVITVIASWPASRDHHWRTLLISRAIENQAWVIACNRRGQGGGLLYCGSSMVIDPLGNIVAEDQKYRPWFIASLNIGMVDEIRGQFPIQEF</sequence>
<dbReference type="PROSITE" id="PS50263">
    <property type="entry name" value="CN_HYDROLASE"/>
    <property type="match status" value="1"/>
</dbReference>
<dbReference type="Pfam" id="PF00795">
    <property type="entry name" value="CN_hydrolase"/>
    <property type="match status" value="1"/>
</dbReference>
<reference evidence="2 3" key="1">
    <citation type="journal article" date="2017" name="ISME J.">
        <title>Potential for microbial H2 and metal transformations associated with novel bacteria and archaea in deep terrestrial subsurface sediments.</title>
        <authorList>
            <person name="Hernsdorf A.W."/>
            <person name="Amano Y."/>
            <person name="Miyakawa K."/>
            <person name="Ise K."/>
            <person name="Suzuki Y."/>
            <person name="Anantharaman K."/>
            <person name="Probst A."/>
            <person name="Burstein D."/>
            <person name="Thomas B.C."/>
            <person name="Banfield J.F."/>
        </authorList>
    </citation>
    <scope>NUCLEOTIDE SEQUENCE [LARGE SCALE GENOMIC DNA]</scope>
    <source>
        <strain evidence="2">HGW-Wallbacteria-1</strain>
    </source>
</reference>
<dbReference type="SUPFAM" id="SSF56317">
    <property type="entry name" value="Carbon-nitrogen hydrolase"/>
    <property type="match status" value="1"/>
</dbReference>
<dbReference type="Gene3D" id="3.60.110.10">
    <property type="entry name" value="Carbon-nitrogen hydrolase"/>
    <property type="match status" value="1"/>
</dbReference>
<dbReference type="AlphaFoldDB" id="A0A2N1PNY4"/>
<comment type="caution">
    <text evidence="2">The sequence shown here is derived from an EMBL/GenBank/DDBJ whole genome shotgun (WGS) entry which is preliminary data.</text>
</comment>
<protein>
    <recommendedName>
        <fullName evidence="1">CN hydrolase domain-containing protein</fullName>
    </recommendedName>
</protein>
<evidence type="ECO:0000313" key="3">
    <source>
        <dbReference type="Proteomes" id="UP000233256"/>
    </source>
</evidence>
<evidence type="ECO:0000313" key="2">
    <source>
        <dbReference type="EMBL" id="PKK89982.1"/>
    </source>
</evidence>
<dbReference type="EMBL" id="PGXC01000009">
    <property type="protein sequence ID" value="PKK89982.1"/>
    <property type="molecule type" value="Genomic_DNA"/>
</dbReference>
<dbReference type="PANTHER" id="PTHR47799">
    <property type="entry name" value="OMEGA-AMIDASE YAFV"/>
    <property type="match status" value="1"/>
</dbReference>
<name>A0A2N1PNY4_9BACT</name>
<proteinExistence type="predicted"/>
<dbReference type="GO" id="GO:0106008">
    <property type="term" value="F:2-oxoglutaramate amidase activity"/>
    <property type="evidence" value="ECO:0007669"/>
    <property type="project" value="TreeGrafter"/>
</dbReference>